<dbReference type="RefSeq" id="XP_003028972.1">
    <property type="nucleotide sequence ID" value="XM_003028926.1"/>
</dbReference>
<feature type="region of interest" description="Disordered" evidence="4">
    <location>
        <begin position="372"/>
        <end position="420"/>
    </location>
</feature>
<dbReference type="GO" id="GO:0005768">
    <property type="term" value="C:endosome"/>
    <property type="evidence" value="ECO:0007669"/>
    <property type="project" value="TreeGrafter"/>
</dbReference>
<sequence length="420" mass="45851">MDCANCEHKQRQFFCAKCIGTQVRNFRNETQIHAAERDTAVAAASSALEWIQPVRTRRAEVAAHHYRVAEVNEALAWTRRENDKKRDRCRALRERIASRRQMLVAARLVPSPTADNEHLIANETQELTSLSSAIRGARAGLVQELVEVFNIVQVGGRPSIGGKAGTKGEWTIGDLILPVPGDIRRYPPDHINAVMTHIVHFLSLLTFYLGVKMPFEVSWSGGKLGVGQPMISAIRGGESGGWARWYTKHSLHVSANPASPTVGSSSSSGGSNPPPTESAMADSVYESSTPPVASSSFTTALTMLLYNVVYLAHTQNVAVPLNQAGDVLSNLWSICCSVDLGKASHATTPRLPPPTPSSFPLDFSKLLQVTSVSPRARASSESDKAHKSKSSSSKTHRHRQRQAKIEEEEDGWDLIEGEDM</sequence>
<dbReference type="GO" id="GO:0000323">
    <property type="term" value="C:lytic vacuole"/>
    <property type="evidence" value="ECO:0007669"/>
    <property type="project" value="TreeGrafter"/>
</dbReference>
<dbReference type="GeneID" id="9591075"/>
<dbReference type="OrthoDB" id="16772at2759"/>
<evidence type="ECO:0000313" key="5">
    <source>
        <dbReference type="EMBL" id="EFI94069.1"/>
    </source>
</evidence>
<dbReference type="VEuPathDB" id="FungiDB:SCHCODRAFT_02636935"/>
<protein>
    <recommendedName>
        <fullName evidence="2">Autophagy-related protein 14</fullName>
    </recommendedName>
</protein>
<evidence type="ECO:0000256" key="2">
    <source>
        <dbReference type="ARBA" id="ARBA00013807"/>
    </source>
</evidence>
<feature type="compositionally biased region" description="Basic residues" evidence="4">
    <location>
        <begin position="386"/>
        <end position="402"/>
    </location>
</feature>
<dbReference type="eggNOG" id="ENOG502SEGC">
    <property type="taxonomic scope" value="Eukaryota"/>
</dbReference>
<dbReference type="Proteomes" id="UP000007431">
    <property type="component" value="Unassembled WGS sequence"/>
</dbReference>
<dbReference type="PANTHER" id="PTHR15157">
    <property type="entry name" value="UV RADIATION RESISTANCE-ASSOCIATED GENE PROTEIN"/>
    <property type="match status" value="1"/>
</dbReference>
<dbReference type="AlphaFoldDB" id="D8QDZ0"/>
<feature type="compositionally biased region" description="Acidic residues" evidence="4">
    <location>
        <begin position="406"/>
        <end position="420"/>
    </location>
</feature>
<reference evidence="5 6" key="1">
    <citation type="journal article" date="2010" name="Nat. Biotechnol.">
        <title>Genome sequence of the model mushroom Schizophyllum commune.</title>
        <authorList>
            <person name="Ohm R.A."/>
            <person name="de Jong J.F."/>
            <person name="Lugones L.G."/>
            <person name="Aerts A."/>
            <person name="Kothe E."/>
            <person name="Stajich J.E."/>
            <person name="de Vries R.P."/>
            <person name="Record E."/>
            <person name="Levasseur A."/>
            <person name="Baker S.E."/>
            <person name="Bartholomew K.A."/>
            <person name="Coutinho P.M."/>
            <person name="Erdmann S."/>
            <person name="Fowler T.J."/>
            <person name="Gathman A.C."/>
            <person name="Lombard V."/>
            <person name="Henrissat B."/>
            <person name="Knabe N."/>
            <person name="Kuees U."/>
            <person name="Lilly W.W."/>
            <person name="Lindquist E."/>
            <person name="Lucas S."/>
            <person name="Magnuson J.K."/>
            <person name="Piumi F."/>
            <person name="Raudaskoski M."/>
            <person name="Salamov A."/>
            <person name="Schmutz J."/>
            <person name="Schwarze F.W.M.R."/>
            <person name="vanKuyk P.A."/>
            <person name="Horton J.S."/>
            <person name="Grigoriev I.V."/>
            <person name="Woesten H.A.B."/>
        </authorList>
    </citation>
    <scope>NUCLEOTIDE SEQUENCE [LARGE SCALE GENOMIC DNA]</scope>
    <source>
        <strain evidence="6">H4-8 / FGSC 9210</strain>
    </source>
</reference>
<dbReference type="OMA" id="CELKQRQ"/>
<organism evidence="6">
    <name type="scientific">Schizophyllum commune (strain H4-8 / FGSC 9210)</name>
    <name type="common">Split gill fungus</name>
    <dbReference type="NCBI Taxonomy" id="578458"/>
    <lineage>
        <taxon>Eukaryota</taxon>
        <taxon>Fungi</taxon>
        <taxon>Dikarya</taxon>
        <taxon>Basidiomycota</taxon>
        <taxon>Agaricomycotina</taxon>
        <taxon>Agaricomycetes</taxon>
        <taxon>Agaricomycetidae</taxon>
        <taxon>Agaricales</taxon>
        <taxon>Schizophyllaceae</taxon>
        <taxon>Schizophyllum</taxon>
    </lineage>
</organism>
<name>D8QDZ0_SCHCM</name>
<dbReference type="EMBL" id="GL377310">
    <property type="protein sequence ID" value="EFI94069.1"/>
    <property type="molecule type" value="Genomic_DNA"/>
</dbReference>
<evidence type="ECO:0000256" key="4">
    <source>
        <dbReference type="SAM" id="MobiDB-lite"/>
    </source>
</evidence>
<keyword evidence="6" id="KW-1185">Reference proteome</keyword>
<dbReference type="GO" id="GO:0000149">
    <property type="term" value="F:SNARE binding"/>
    <property type="evidence" value="ECO:0007669"/>
    <property type="project" value="TreeGrafter"/>
</dbReference>
<dbReference type="PANTHER" id="PTHR15157:SF5">
    <property type="entry name" value="UV RADIATION RESISTANCE-ASSOCIATED GENE PROTEIN"/>
    <property type="match status" value="1"/>
</dbReference>
<evidence type="ECO:0000256" key="3">
    <source>
        <dbReference type="ARBA" id="ARBA00023054"/>
    </source>
</evidence>
<evidence type="ECO:0000256" key="1">
    <source>
        <dbReference type="ARBA" id="ARBA00009574"/>
    </source>
</evidence>
<dbReference type="Pfam" id="PF10186">
    <property type="entry name" value="ATG14"/>
    <property type="match status" value="1"/>
</dbReference>
<dbReference type="InterPro" id="IPR018791">
    <property type="entry name" value="UV_resistance/autophagy_Atg14"/>
</dbReference>
<feature type="region of interest" description="Disordered" evidence="4">
    <location>
        <begin position="255"/>
        <end position="287"/>
    </location>
</feature>
<comment type="similarity">
    <text evidence="1">Belongs to the ATG14 family.</text>
</comment>
<keyword evidence="3" id="KW-0175">Coiled coil</keyword>
<dbReference type="GO" id="GO:0035493">
    <property type="term" value="P:SNARE complex assembly"/>
    <property type="evidence" value="ECO:0007669"/>
    <property type="project" value="TreeGrafter"/>
</dbReference>
<proteinExistence type="inferred from homology"/>
<dbReference type="InParanoid" id="D8QDZ0"/>
<evidence type="ECO:0000313" key="6">
    <source>
        <dbReference type="Proteomes" id="UP000007431"/>
    </source>
</evidence>
<accession>D8QDZ0</accession>
<dbReference type="GO" id="GO:0032991">
    <property type="term" value="C:protein-containing complex"/>
    <property type="evidence" value="ECO:0007669"/>
    <property type="project" value="UniProtKB-ARBA"/>
</dbReference>
<gene>
    <name evidence="5" type="ORF">SCHCODRAFT_59848</name>
</gene>
<dbReference type="HOGENOM" id="CLU_015679_0_0_1"/>
<dbReference type="KEGG" id="scm:SCHCO_02636935"/>